<organism evidence="2">
    <name type="scientific">Streptomyces sp. R35</name>
    <dbReference type="NCBI Taxonomy" id="3238630"/>
    <lineage>
        <taxon>Bacteria</taxon>
        <taxon>Bacillati</taxon>
        <taxon>Actinomycetota</taxon>
        <taxon>Actinomycetes</taxon>
        <taxon>Kitasatosporales</taxon>
        <taxon>Streptomycetaceae</taxon>
        <taxon>Streptomyces</taxon>
    </lineage>
</organism>
<feature type="region of interest" description="Disordered" evidence="1">
    <location>
        <begin position="1"/>
        <end position="29"/>
    </location>
</feature>
<accession>A0AB39SPM9</accession>
<reference evidence="2" key="1">
    <citation type="submission" date="2024-07" db="EMBL/GenBank/DDBJ databases">
        <authorList>
            <person name="Yu S.T."/>
        </authorList>
    </citation>
    <scope>NUCLEOTIDE SEQUENCE</scope>
    <source>
        <strain evidence="2">R35</strain>
    </source>
</reference>
<dbReference type="RefSeq" id="WP_369265096.1">
    <property type="nucleotide sequence ID" value="NZ_CP163440.1"/>
</dbReference>
<proteinExistence type="predicted"/>
<gene>
    <name evidence="2" type="ORF">AB5J50_49740</name>
</gene>
<sequence length="59" mass="5980">MSGVVSVDLVQPTRSAQAGRARSPSPPPLTVFAGTRDLIHPDSGRLAGRADASGLAVDP</sequence>
<dbReference type="AlphaFoldDB" id="A0AB39SPM9"/>
<dbReference type="EMBL" id="CP163440">
    <property type="protein sequence ID" value="XDQ68273.1"/>
    <property type="molecule type" value="Genomic_DNA"/>
</dbReference>
<protein>
    <submittedName>
        <fullName evidence="2">Uncharacterized protein</fullName>
    </submittedName>
</protein>
<evidence type="ECO:0000313" key="2">
    <source>
        <dbReference type="EMBL" id="XDQ68273.1"/>
    </source>
</evidence>
<name>A0AB39SPM9_9ACTN</name>
<evidence type="ECO:0000256" key="1">
    <source>
        <dbReference type="SAM" id="MobiDB-lite"/>
    </source>
</evidence>